<keyword evidence="5" id="KW-1185">Reference proteome</keyword>
<keyword evidence="1" id="KW-0539">Nucleus</keyword>
<accession>A0A8S3XVB8</accession>
<protein>
    <submittedName>
        <fullName evidence="4">(apollo) hypothetical protein</fullName>
    </submittedName>
</protein>
<dbReference type="EMBL" id="CAJQZP010001331">
    <property type="protein sequence ID" value="CAG5039520.1"/>
    <property type="molecule type" value="Genomic_DNA"/>
</dbReference>
<dbReference type="OrthoDB" id="6081971at2759"/>
<evidence type="ECO:0000256" key="2">
    <source>
        <dbReference type="SAM" id="MobiDB-lite"/>
    </source>
</evidence>
<proteinExistence type="predicted"/>
<gene>
    <name evidence="4" type="ORF">PAPOLLO_LOCUS21657</name>
</gene>
<comment type="subcellular location">
    <subcellularLocation>
        <location evidence="1">Nucleus</location>
    </subcellularLocation>
</comment>
<evidence type="ECO:0000256" key="1">
    <source>
        <dbReference type="PROSITE-ProRule" id="PRU00371"/>
    </source>
</evidence>
<evidence type="ECO:0000313" key="4">
    <source>
        <dbReference type="EMBL" id="CAG5039520.1"/>
    </source>
</evidence>
<name>A0A8S3XVB8_PARAO</name>
<evidence type="ECO:0000259" key="3">
    <source>
        <dbReference type="PROSITE" id="PS51031"/>
    </source>
</evidence>
<reference evidence="4" key="1">
    <citation type="submission" date="2021-04" db="EMBL/GenBank/DDBJ databases">
        <authorList>
            <person name="Tunstrom K."/>
        </authorList>
    </citation>
    <scope>NUCLEOTIDE SEQUENCE</scope>
</reference>
<dbReference type="Proteomes" id="UP000691718">
    <property type="component" value="Unassembled WGS sequence"/>
</dbReference>
<organism evidence="4 5">
    <name type="scientific">Parnassius apollo</name>
    <name type="common">Apollo butterfly</name>
    <name type="synonym">Papilio apollo</name>
    <dbReference type="NCBI Taxonomy" id="110799"/>
    <lineage>
        <taxon>Eukaryota</taxon>
        <taxon>Metazoa</taxon>
        <taxon>Ecdysozoa</taxon>
        <taxon>Arthropoda</taxon>
        <taxon>Hexapoda</taxon>
        <taxon>Insecta</taxon>
        <taxon>Pterygota</taxon>
        <taxon>Neoptera</taxon>
        <taxon>Endopterygota</taxon>
        <taxon>Lepidoptera</taxon>
        <taxon>Glossata</taxon>
        <taxon>Ditrysia</taxon>
        <taxon>Papilionoidea</taxon>
        <taxon>Papilionidae</taxon>
        <taxon>Parnassiinae</taxon>
        <taxon>Parnassini</taxon>
        <taxon>Parnassius</taxon>
        <taxon>Parnassius</taxon>
    </lineage>
</organism>
<dbReference type="InterPro" id="IPR004210">
    <property type="entry name" value="BESS_motif"/>
</dbReference>
<dbReference type="GO" id="GO:0005634">
    <property type="term" value="C:nucleus"/>
    <property type="evidence" value="ECO:0007669"/>
    <property type="project" value="UniProtKB-SubCell"/>
</dbReference>
<comment type="caution">
    <text evidence="4">The sequence shown here is derived from an EMBL/GenBank/DDBJ whole genome shotgun (WGS) entry which is preliminary data.</text>
</comment>
<dbReference type="AlphaFoldDB" id="A0A8S3XVB8"/>
<evidence type="ECO:0000313" key="5">
    <source>
        <dbReference type="Proteomes" id="UP000691718"/>
    </source>
</evidence>
<feature type="region of interest" description="Disordered" evidence="2">
    <location>
        <begin position="80"/>
        <end position="105"/>
    </location>
</feature>
<feature type="domain" description="BESS" evidence="3">
    <location>
        <begin position="18"/>
        <end position="57"/>
    </location>
</feature>
<dbReference type="PROSITE" id="PS51031">
    <property type="entry name" value="BESS"/>
    <property type="match status" value="1"/>
</dbReference>
<dbReference type="GO" id="GO:0003677">
    <property type="term" value="F:DNA binding"/>
    <property type="evidence" value="ECO:0007669"/>
    <property type="project" value="InterPro"/>
</dbReference>
<dbReference type="Pfam" id="PF02944">
    <property type="entry name" value="BESS"/>
    <property type="match status" value="1"/>
</dbReference>
<sequence length="105" mass="12085">MMDMVKSSQENRNKKQELDDLDTFFLSMSKTMKKLPRLDQIRIKMDLLKAISEAEIKPLESQKNVLRTTIAIRSDRSSLNRHNVNSTSGNLVQPHISYSSSSQFI</sequence>